<feature type="transmembrane region" description="Helical" evidence="2">
    <location>
        <begin position="353"/>
        <end position="376"/>
    </location>
</feature>
<dbReference type="SUPFAM" id="SSF103473">
    <property type="entry name" value="MFS general substrate transporter"/>
    <property type="match status" value="1"/>
</dbReference>
<feature type="transmembrane region" description="Helical" evidence="2">
    <location>
        <begin position="243"/>
        <end position="265"/>
    </location>
</feature>
<feature type="transmembrane region" description="Helical" evidence="2">
    <location>
        <begin position="286"/>
        <end position="306"/>
    </location>
</feature>
<keyword evidence="2" id="KW-0472">Membrane</keyword>
<comment type="caution">
    <text evidence="3">The sequence shown here is derived from an EMBL/GenBank/DDBJ whole genome shotgun (WGS) entry which is preliminary data.</text>
</comment>
<gene>
    <name evidence="3" type="ORF">L288_12815</name>
</gene>
<keyword evidence="2" id="KW-0812">Transmembrane</keyword>
<feature type="transmembrane region" description="Helical" evidence="2">
    <location>
        <begin position="211"/>
        <end position="237"/>
    </location>
</feature>
<dbReference type="GO" id="GO:0015293">
    <property type="term" value="F:symporter activity"/>
    <property type="evidence" value="ECO:0007669"/>
    <property type="project" value="InterPro"/>
</dbReference>
<feature type="transmembrane region" description="Helical" evidence="2">
    <location>
        <begin position="388"/>
        <end position="407"/>
    </location>
</feature>
<feature type="transmembrane region" description="Helical" evidence="2">
    <location>
        <begin position="89"/>
        <end position="107"/>
    </location>
</feature>
<dbReference type="AlphaFoldDB" id="T0GNS2"/>
<dbReference type="GO" id="GO:0005886">
    <property type="term" value="C:plasma membrane"/>
    <property type="evidence" value="ECO:0007669"/>
    <property type="project" value="TreeGrafter"/>
</dbReference>
<feature type="transmembrane region" description="Helical" evidence="2">
    <location>
        <begin position="65"/>
        <end position="83"/>
    </location>
</feature>
<keyword evidence="4" id="KW-1185">Reference proteome</keyword>
<dbReference type="Gene3D" id="1.20.1250.20">
    <property type="entry name" value="MFS general substrate transporter like domains"/>
    <property type="match status" value="2"/>
</dbReference>
<feature type="transmembrane region" description="Helical" evidence="2">
    <location>
        <begin position="20"/>
        <end position="44"/>
    </location>
</feature>
<sequence length="430" mass="45206">MVGVQAFEIAWRVYLPAYIATAYGLSLAATGFLIMALRLFDSVIDPVIAWASDRFPTRFGHRRPWMAAGLVPVLIGIPGVFFGWPGSSIISLAAFSLLAHLGYMMLVTPHGGWALELGADPAARLRIIAAKTWFGIAGAILVPIVPALLERGFGIGREGQVAALGVLIMLFLPFAVLLVLTNIAEPRLQSADVAQAANPLRLFARILRTPAMLPVLLLYLCSGFAEAAASAVFLFFIDDALGLKGWGSTLIVVQAVLALATLPFWSAVSERIGRRRLLMTGYGWNAAMALAALAIPAASLGGAVAFVVLRGLFAGIDFLFLRAIVAGMVRASADAGVRNGASFYAVSNITLKFAFGIGAFASLSLIGLLPASWVAAGMDDGAAVRLSYALPSGMAGLLALLILWRCYDADGSGEPEVRASPDRSGPAFIG</sequence>
<reference evidence="3 4" key="1">
    <citation type="journal article" date="2013" name="Genome Announc.">
        <title>Draft Genome Sequence of Sphingobium quisquiliarum Strain P25T, a Novel Hexachlorocyclohexane (HCH)-Degrading Bacterium Isolated from an HCH Dumpsite.</title>
        <authorList>
            <person name="Kumar Singh A."/>
            <person name="Sangwan N."/>
            <person name="Sharma A."/>
            <person name="Gupta V."/>
            <person name="Khurana J.P."/>
            <person name="Lal R."/>
        </authorList>
    </citation>
    <scope>NUCLEOTIDE SEQUENCE [LARGE SCALE GENOMIC DNA]</scope>
    <source>
        <strain evidence="3 4">P25</strain>
    </source>
</reference>
<dbReference type="InterPro" id="IPR039672">
    <property type="entry name" value="MFS_2"/>
</dbReference>
<evidence type="ECO:0000313" key="4">
    <source>
        <dbReference type="Proteomes" id="UP000015525"/>
    </source>
</evidence>
<organism evidence="3 4">
    <name type="scientific">Sphingobium quisquiliarum P25</name>
    <dbReference type="NCBI Taxonomy" id="1329909"/>
    <lineage>
        <taxon>Bacteria</taxon>
        <taxon>Pseudomonadati</taxon>
        <taxon>Pseudomonadota</taxon>
        <taxon>Alphaproteobacteria</taxon>
        <taxon>Sphingomonadales</taxon>
        <taxon>Sphingomonadaceae</taxon>
        <taxon>Sphingobium</taxon>
    </lineage>
</organism>
<dbReference type="InterPro" id="IPR036259">
    <property type="entry name" value="MFS_trans_sf"/>
</dbReference>
<proteinExistence type="inferred from homology"/>
<dbReference type="EMBL" id="ATHO01000109">
    <property type="protein sequence ID" value="EQB05521.1"/>
    <property type="molecule type" value="Genomic_DNA"/>
</dbReference>
<evidence type="ECO:0000313" key="3">
    <source>
        <dbReference type="EMBL" id="EQB05521.1"/>
    </source>
</evidence>
<dbReference type="Proteomes" id="UP000015525">
    <property type="component" value="Unassembled WGS sequence"/>
</dbReference>
<accession>T0GNS2</accession>
<evidence type="ECO:0000256" key="2">
    <source>
        <dbReference type="SAM" id="Phobius"/>
    </source>
</evidence>
<dbReference type="Pfam" id="PF13347">
    <property type="entry name" value="MFS_2"/>
    <property type="match status" value="1"/>
</dbReference>
<dbReference type="PANTHER" id="PTHR11328:SF28">
    <property type="entry name" value="MAJOR FACILITATOR SUPERFAMILY DOMAIN-CONTAINING PROTEIN 12"/>
    <property type="match status" value="1"/>
</dbReference>
<protein>
    <recommendedName>
        <fullName evidence="5">Major facilitator superfamily (MFS) profile domain-containing protein</fullName>
    </recommendedName>
</protein>
<name>T0GNS2_9SPHN</name>
<feature type="transmembrane region" description="Helical" evidence="2">
    <location>
        <begin position="161"/>
        <end position="180"/>
    </location>
</feature>
<evidence type="ECO:0000256" key="1">
    <source>
        <dbReference type="ARBA" id="ARBA00009617"/>
    </source>
</evidence>
<feature type="transmembrane region" description="Helical" evidence="2">
    <location>
        <begin position="128"/>
        <end position="149"/>
    </location>
</feature>
<dbReference type="PATRIC" id="fig|1329909.3.peg.2479"/>
<comment type="similarity">
    <text evidence="1">Belongs to the sodium:galactoside symporter (TC 2.A.2) family.</text>
</comment>
<dbReference type="PANTHER" id="PTHR11328">
    <property type="entry name" value="MAJOR FACILITATOR SUPERFAMILY DOMAIN-CONTAINING PROTEIN"/>
    <property type="match status" value="1"/>
</dbReference>
<keyword evidence="2" id="KW-1133">Transmembrane helix</keyword>
<evidence type="ECO:0008006" key="5">
    <source>
        <dbReference type="Google" id="ProtNLM"/>
    </source>
</evidence>
<dbReference type="GO" id="GO:0008643">
    <property type="term" value="P:carbohydrate transport"/>
    <property type="evidence" value="ECO:0007669"/>
    <property type="project" value="InterPro"/>
</dbReference>